<gene>
    <name evidence="3" type="primary">yjeA</name>
    <name evidence="3" type="ORF">Lspi_2618</name>
</gene>
<evidence type="ECO:0000313" key="3">
    <source>
        <dbReference type="EMBL" id="KTD61376.1"/>
    </source>
</evidence>
<keyword evidence="3" id="KW-0624">Polysaccharide degradation</keyword>
<evidence type="ECO:0000313" key="4">
    <source>
        <dbReference type="Proteomes" id="UP000054877"/>
    </source>
</evidence>
<feature type="chain" id="PRO_5006918023" evidence="1">
    <location>
        <begin position="22"/>
        <end position="230"/>
    </location>
</feature>
<dbReference type="GO" id="GO:0045493">
    <property type="term" value="P:xylan catabolic process"/>
    <property type="evidence" value="ECO:0007669"/>
    <property type="project" value="UniProtKB-KW"/>
</dbReference>
<keyword evidence="4" id="KW-1185">Reference proteome</keyword>
<dbReference type="PATRIC" id="fig|452.5.peg.2898"/>
<dbReference type="InterPro" id="IPR021729">
    <property type="entry name" value="DUF3298"/>
</dbReference>
<organism evidence="3 4">
    <name type="scientific">Legionella spiritensis</name>
    <dbReference type="NCBI Taxonomy" id="452"/>
    <lineage>
        <taxon>Bacteria</taxon>
        <taxon>Pseudomonadati</taxon>
        <taxon>Pseudomonadota</taxon>
        <taxon>Gammaproteobacteria</taxon>
        <taxon>Legionellales</taxon>
        <taxon>Legionellaceae</taxon>
        <taxon>Legionella</taxon>
    </lineage>
</organism>
<keyword evidence="3" id="KW-0858">Xylan degradation</keyword>
<feature type="domain" description="DUF3298" evidence="2">
    <location>
        <begin position="136"/>
        <end position="213"/>
    </location>
</feature>
<dbReference type="Gene3D" id="3.30.565.40">
    <property type="entry name" value="Fervidobacterium nodosum Rt17-B1 like"/>
    <property type="match status" value="1"/>
</dbReference>
<dbReference type="OrthoDB" id="5637at2"/>
<dbReference type="AlphaFoldDB" id="A0A0W0YWT3"/>
<dbReference type="InterPro" id="IPR037126">
    <property type="entry name" value="PdaC/RsiV-like_sf"/>
</dbReference>
<evidence type="ECO:0000259" key="2">
    <source>
        <dbReference type="Pfam" id="PF11738"/>
    </source>
</evidence>
<name>A0A0W0YWT3_LEGSP</name>
<dbReference type="Gene3D" id="3.90.640.20">
    <property type="entry name" value="Heat-shock cognate protein, ATPase"/>
    <property type="match status" value="1"/>
</dbReference>
<comment type="caution">
    <text evidence="3">The sequence shown here is derived from an EMBL/GenBank/DDBJ whole genome shotgun (WGS) entry which is preliminary data.</text>
</comment>
<dbReference type="RefSeq" id="WP_058484536.1">
    <property type="nucleotide sequence ID" value="NZ_CAAAII010000007.1"/>
</dbReference>
<dbReference type="EMBL" id="LNYX01000032">
    <property type="protein sequence ID" value="KTD61376.1"/>
    <property type="molecule type" value="Genomic_DNA"/>
</dbReference>
<feature type="signal peptide" evidence="1">
    <location>
        <begin position="1"/>
        <end position="21"/>
    </location>
</feature>
<proteinExistence type="predicted"/>
<sequence length="230" mass="25501">MKKSAFIGVVLFFLLPNVLWSSSTHTKTISIKKETATQVTDIEYPQGFADGNMDTAVANLISDARHAFEQSVSEQGDLPADVPGKNGLTIRYKIMFQNKRAASILFHVSSYSRGAAHPNNSVRTLNFIDGRFVALNDLFQSGSHYMTKIASYCRSVLQKKNISDAQWLDNGTKGIPDNYKSWYFSQDGLTIVFDTYQVAAYVYGPQSVTVPRSLIASRLSPGIKNALWGQ</sequence>
<dbReference type="Pfam" id="PF11738">
    <property type="entry name" value="DUF3298"/>
    <property type="match status" value="1"/>
</dbReference>
<keyword evidence="3" id="KW-0326">Glycosidase</keyword>
<dbReference type="STRING" id="452.Lspi_2618"/>
<evidence type="ECO:0000256" key="1">
    <source>
        <dbReference type="SAM" id="SignalP"/>
    </source>
</evidence>
<keyword evidence="3" id="KW-0378">Hydrolase</keyword>
<keyword evidence="1" id="KW-0732">Signal</keyword>
<protein>
    <submittedName>
        <fullName evidence="3">Endo-1,4-beta-xylanase-like protein</fullName>
    </submittedName>
</protein>
<keyword evidence="3" id="KW-0119">Carbohydrate metabolism</keyword>
<reference evidence="3 4" key="1">
    <citation type="submission" date="2015-11" db="EMBL/GenBank/DDBJ databases">
        <title>Genomic analysis of 38 Legionella species identifies large and diverse effector repertoires.</title>
        <authorList>
            <person name="Burstein D."/>
            <person name="Amaro F."/>
            <person name="Zusman T."/>
            <person name="Lifshitz Z."/>
            <person name="Cohen O."/>
            <person name="Gilbert J.A."/>
            <person name="Pupko T."/>
            <person name="Shuman H.A."/>
            <person name="Segal G."/>
        </authorList>
    </citation>
    <scope>NUCLEOTIDE SEQUENCE [LARGE SCALE GENOMIC DNA]</scope>
    <source>
        <strain evidence="3 4">Mt.St.Helens-9</strain>
    </source>
</reference>
<dbReference type="GO" id="GO:0016798">
    <property type="term" value="F:hydrolase activity, acting on glycosyl bonds"/>
    <property type="evidence" value="ECO:0007669"/>
    <property type="project" value="UniProtKB-KW"/>
</dbReference>
<dbReference type="Proteomes" id="UP000054877">
    <property type="component" value="Unassembled WGS sequence"/>
</dbReference>
<accession>A0A0W0YWT3</accession>